<dbReference type="PROSITE" id="PS51900">
    <property type="entry name" value="CB"/>
    <property type="match status" value="1"/>
</dbReference>
<comment type="similarity">
    <text evidence="1">Belongs to the 'phage' integrase family.</text>
</comment>
<evidence type="ECO:0000256" key="2">
    <source>
        <dbReference type="ARBA" id="ARBA00022908"/>
    </source>
</evidence>
<evidence type="ECO:0000313" key="8">
    <source>
        <dbReference type="EMBL" id="MFC6659315.1"/>
    </source>
</evidence>
<keyword evidence="3 5" id="KW-0238">DNA-binding</keyword>
<dbReference type="Proteomes" id="UP001596317">
    <property type="component" value="Unassembled WGS sequence"/>
</dbReference>
<dbReference type="PANTHER" id="PTHR30349:SF64">
    <property type="entry name" value="PROPHAGE INTEGRASE INTD-RELATED"/>
    <property type="match status" value="1"/>
</dbReference>
<proteinExistence type="inferred from homology"/>
<dbReference type="InterPro" id="IPR011010">
    <property type="entry name" value="DNA_brk_join_enz"/>
</dbReference>
<dbReference type="EMBL" id="JBHSWB010000001">
    <property type="protein sequence ID" value="MFC6659315.1"/>
    <property type="molecule type" value="Genomic_DNA"/>
</dbReference>
<evidence type="ECO:0000256" key="1">
    <source>
        <dbReference type="ARBA" id="ARBA00008857"/>
    </source>
</evidence>
<keyword evidence="2" id="KW-0229">DNA integration</keyword>
<dbReference type="CDD" id="cd01189">
    <property type="entry name" value="INT_ICEBs1_C_like"/>
    <property type="match status" value="1"/>
</dbReference>
<dbReference type="InterPro" id="IPR013762">
    <property type="entry name" value="Integrase-like_cat_sf"/>
</dbReference>
<evidence type="ECO:0000313" key="9">
    <source>
        <dbReference type="Proteomes" id="UP001596317"/>
    </source>
</evidence>
<evidence type="ECO:0000259" key="7">
    <source>
        <dbReference type="PROSITE" id="PS51900"/>
    </source>
</evidence>
<comment type="caution">
    <text evidence="8">The sequence shown here is derived from an EMBL/GenBank/DDBJ whole genome shotgun (WGS) entry which is preliminary data.</text>
</comment>
<dbReference type="Pfam" id="PF14659">
    <property type="entry name" value="Phage_int_SAM_3"/>
    <property type="match status" value="1"/>
</dbReference>
<gene>
    <name evidence="8" type="ORF">ACFP90_02255</name>
</gene>
<dbReference type="RefSeq" id="WP_224604524.1">
    <property type="nucleotide sequence ID" value="NZ_JAIQXV010000001.1"/>
</dbReference>
<evidence type="ECO:0000256" key="4">
    <source>
        <dbReference type="ARBA" id="ARBA00023172"/>
    </source>
</evidence>
<dbReference type="InterPro" id="IPR004107">
    <property type="entry name" value="Integrase_SAM-like_N"/>
</dbReference>
<dbReference type="Gene3D" id="1.10.443.10">
    <property type="entry name" value="Intergrase catalytic core"/>
    <property type="match status" value="1"/>
</dbReference>
<feature type="domain" description="Core-binding (CB)" evidence="7">
    <location>
        <begin position="66"/>
        <end position="151"/>
    </location>
</feature>
<dbReference type="InterPro" id="IPR050090">
    <property type="entry name" value="Tyrosine_recombinase_XerCD"/>
</dbReference>
<name>A0ABW1ZFM6_9DEIO</name>
<feature type="domain" description="Tyr recombinase" evidence="6">
    <location>
        <begin position="172"/>
        <end position="371"/>
    </location>
</feature>
<evidence type="ECO:0000259" key="6">
    <source>
        <dbReference type="PROSITE" id="PS51898"/>
    </source>
</evidence>
<dbReference type="Pfam" id="PF00589">
    <property type="entry name" value="Phage_integrase"/>
    <property type="match status" value="1"/>
</dbReference>
<dbReference type="InterPro" id="IPR010998">
    <property type="entry name" value="Integrase_recombinase_N"/>
</dbReference>
<dbReference type="Gene3D" id="1.10.150.130">
    <property type="match status" value="1"/>
</dbReference>
<sequence length="409" mass="45818">MAKRANGEGTIFYREDKKIWGAEVTLARHPGTGKITRRTVYGKTQKEVQAKINQLKKAQAEGTLRAPDSTTVEDWSKEYLENAKTRLKAGTYQSYEMNIRLYVLPYLGKIRLEKLTARDVSAMVNALAKEKGTRTSQYARTLLSMMLNYAVSLDMLPRNVAKNTRPPKAPRKEMSFWEPGEVRTFLKAISGHRLEALFYLALTTGMRKAELLGLRWSDLQGDTLSVRQTVVRVAYTPTIETPKTAAGVRDLVLDPDSLDQLRARRTAWEAERAAVLGAGSVWPDHDLIFPDQNGEPLMPWRIDYHWRTLRDGCEVSPIRFHDLRHTYASLAIASGMDVRMLAERLGHADASITLKVYSHVLASQRRRSAIGLGSLLETAERTSLRTATRTAISTDGAGQSWTGADEKAG</sequence>
<dbReference type="InterPro" id="IPR044068">
    <property type="entry name" value="CB"/>
</dbReference>
<dbReference type="PROSITE" id="PS51898">
    <property type="entry name" value="TYR_RECOMBINASE"/>
    <property type="match status" value="1"/>
</dbReference>
<protein>
    <submittedName>
        <fullName evidence="8">Tyrosine-type recombinase/integrase</fullName>
    </submittedName>
</protein>
<evidence type="ECO:0000256" key="5">
    <source>
        <dbReference type="PROSITE-ProRule" id="PRU01248"/>
    </source>
</evidence>
<dbReference type="SUPFAM" id="SSF56349">
    <property type="entry name" value="DNA breaking-rejoining enzymes"/>
    <property type="match status" value="1"/>
</dbReference>
<dbReference type="PANTHER" id="PTHR30349">
    <property type="entry name" value="PHAGE INTEGRASE-RELATED"/>
    <property type="match status" value="1"/>
</dbReference>
<organism evidence="8 9">
    <name type="scientific">Deinococcus multiflagellatus</name>
    <dbReference type="NCBI Taxonomy" id="1656887"/>
    <lineage>
        <taxon>Bacteria</taxon>
        <taxon>Thermotogati</taxon>
        <taxon>Deinococcota</taxon>
        <taxon>Deinococci</taxon>
        <taxon>Deinococcales</taxon>
        <taxon>Deinococcaceae</taxon>
        <taxon>Deinococcus</taxon>
    </lineage>
</organism>
<keyword evidence="9" id="KW-1185">Reference proteome</keyword>
<reference evidence="9" key="1">
    <citation type="journal article" date="2019" name="Int. J. Syst. Evol. Microbiol.">
        <title>The Global Catalogue of Microorganisms (GCM) 10K type strain sequencing project: providing services to taxonomists for standard genome sequencing and annotation.</title>
        <authorList>
            <consortium name="The Broad Institute Genomics Platform"/>
            <consortium name="The Broad Institute Genome Sequencing Center for Infectious Disease"/>
            <person name="Wu L."/>
            <person name="Ma J."/>
        </authorList>
    </citation>
    <scope>NUCLEOTIDE SEQUENCE [LARGE SCALE GENOMIC DNA]</scope>
    <source>
        <strain evidence="9">CCUG 63830</strain>
    </source>
</reference>
<dbReference type="InterPro" id="IPR002104">
    <property type="entry name" value="Integrase_catalytic"/>
</dbReference>
<keyword evidence="4" id="KW-0233">DNA recombination</keyword>
<accession>A0ABW1ZFM6</accession>
<evidence type="ECO:0000256" key="3">
    <source>
        <dbReference type="ARBA" id="ARBA00023125"/>
    </source>
</evidence>